<dbReference type="EMBL" id="VSSQ01036411">
    <property type="protein sequence ID" value="MPM88885.1"/>
    <property type="molecule type" value="Genomic_DNA"/>
</dbReference>
<reference evidence="1" key="1">
    <citation type="submission" date="2019-08" db="EMBL/GenBank/DDBJ databases">
        <authorList>
            <person name="Kucharzyk K."/>
            <person name="Murdoch R.W."/>
            <person name="Higgins S."/>
            <person name="Loffler F."/>
        </authorList>
    </citation>
    <scope>NUCLEOTIDE SEQUENCE</scope>
</reference>
<name>A0A645DI38_9ZZZZ</name>
<organism evidence="1">
    <name type="scientific">bioreactor metagenome</name>
    <dbReference type="NCBI Taxonomy" id="1076179"/>
    <lineage>
        <taxon>unclassified sequences</taxon>
        <taxon>metagenomes</taxon>
        <taxon>ecological metagenomes</taxon>
    </lineage>
</organism>
<gene>
    <name evidence="1" type="ORF">SDC9_135989</name>
</gene>
<comment type="caution">
    <text evidence="1">The sequence shown here is derived from an EMBL/GenBank/DDBJ whole genome shotgun (WGS) entry which is preliminary data.</text>
</comment>
<proteinExistence type="predicted"/>
<accession>A0A645DI38</accession>
<sequence length="70" mass="8187">MYFVEKPGILIPADEKALPYCYYEGSDLPAGIVYKGKFRTCTFGFPFETIKEEDSRNKLMRNVLKFFFSK</sequence>
<evidence type="ECO:0000313" key="1">
    <source>
        <dbReference type="EMBL" id="MPM88885.1"/>
    </source>
</evidence>
<protein>
    <submittedName>
        <fullName evidence="1">Uncharacterized protein</fullName>
    </submittedName>
</protein>
<dbReference type="AlphaFoldDB" id="A0A645DI38"/>